<dbReference type="Pfam" id="PF08455">
    <property type="entry name" value="SNF2_assoc"/>
    <property type="match status" value="1"/>
</dbReference>
<dbReference type="SUPFAM" id="SSF52540">
    <property type="entry name" value="P-loop containing nucleoside triphosphate hydrolases"/>
    <property type="match status" value="2"/>
</dbReference>
<name>A0ABZ2EZC2_9FIRM</name>
<feature type="domain" description="Helicase C-terminal" evidence="5">
    <location>
        <begin position="528"/>
        <end position="691"/>
    </location>
</feature>
<evidence type="ECO:0000259" key="5">
    <source>
        <dbReference type="PROSITE" id="PS51194"/>
    </source>
</evidence>
<keyword evidence="1 6" id="KW-0378">Hydrolase</keyword>
<keyword evidence="2" id="KW-0479">Metal-binding</keyword>
<dbReference type="InterPro" id="IPR014001">
    <property type="entry name" value="Helicase_ATP-bd"/>
</dbReference>
<dbReference type="PROSITE" id="PS50966">
    <property type="entry name" value="ZF_SWIM"/>
    <property type="match status" value="1"/>
</dbReference>
<protein>
    <submittedName>
        <fullName evidence="6">RNA polymerase-associated protein RapA</fullName>
        <ecNumber evidence="6">3.6.4.-</ecNumber>
    </submittedName>
</protein>
<proteinExistence type="predicted"/>
<keyword evidence="2" id="KW-0862">Zinc</keyword>
<dbReference type="InterPro" id="IPR000330">
    <property type="entry name" value="SNF2_N"/>
</dbReference>
<dbReference type="SMART" id="SM00487">
    <property type="entry name" value="DEXDc"/>
    <property type="match status" value="1"/>
</dbReference>
<dbReference type="GO" id="GO:0016787">
    <property type="term" value="F:hydrolase activity"/>
    <property type="evidence" value="ECO:0007669"/>
    <property type="project" value="UniProtKB-KW"/>
</dbReference>
<dbReference type="InterPro" id="IPR038718">
    <property type="entry name" value="SNF2-like_sf"/>
</dbReference>
<dbReference type="PROSITE" id="PS51194">
    <property type="entry name" value="HELICASE_CTER"/>
    <property type="match status" value="1"/>
</dbReference>
<feature type="domain" description="Helicase ATP-binding" evidence="4">
    <location>
        <begin position="261"/>
        <end position="418"/>
    </location>
</feature>
<reference evidence="6 7" key="1">
    <citation type="journal article" date="2023" name="PLoS ONE">
        <title>Genome-based metabolic and phylogenomic analysis of three Terrisporobacter species.</title>
        <authorList>
            <person name="Boer T."/>
            <person name="Bengelsdorf F.R."/>
            <person name="Bomeke M."/>
            <person name="Daniel R."/>
            <person name="Poehlein A."/>
        </authorList>
    </citation>
    <scope>NUCLEOTIDE SEQUENCE [LARGE SCALE GENOMIC DNA]</scope>
    <source>
        <strain evidence="6 7">DSM 1288</strain>
    </source>
</reference>
<keyword evidence="2" id="KW-0863">Zinc-finger</keyword>
<dbReference type="Gene3D" id="3.40.50.10810">
    <property type="entry name" value="Tandem AAA-ATPase domain"/>
    <property type="match status" value="1"/>
</dbReference>
<dbReference type="Pfam" id="PF00271">
    <property type="entry name" value="Helicase_C"/>
    <property type="match status" value="1"/>
</dbReference>
<evidence type="ECO:0000313" key="6">
    <source>
        <dbReference type="EMBL" id="WWD84740.1"/>
    </source>
</evidence>
<sequence length="698" mass="81055">MEVDKLSEVLRLYTDKLKYNRGFASYKRNYVSNDYVNTRGNEATFYATVFDEHHRRSYTSMISINTKNRTVSNLSCDCQNVFNNKETQVCSHMIASVLEGIKKLRDKTKEEFSEGDIILNPTVIFDLSQSRGGNLGASLHIDKIDENEYANIYNSYKDKYKYHLMPDGSYIDLKNNDLEKIFQIIDVLGVCGDFQKIKIPENKVVFLEKLLEDESDNLISGRKYVDNVIKKYNKLNKNIKIPENLKANLRDYQVDGFEFFNTLSNYNFGGILADEMGLGKTVQTLAFLLSQKNKKSIVITPTSLIFNWENEFEKFTPDIKLGIAYGNKAQREKVLENYKDYDVILTSYGTYKNDMEKYKNITFDYCIIDEAQNIKNPYSIITKSIKELNSNVKFALTGTPIENNLMELWSIFDFVMPGYLYSKKKFETIFVNNEENHCQLKNLIKPFMLRRTKKEVINELPDKIEHKFYVELDKEHKRAYKSFVNLIKRRILENNEDNMTVFSYLTKLRQLSIAPEIIVKNYKGKNSKLEILTNIIKEESARKILVFSQFTKVLQIIEKRLEEENISYSYLDGKTDARDRLKLVEEFNNSNTKGVFLISLKAGGTGLNLTSASIVVHFDPWFNPASENQASDRAHRIGQKNVVDVIKLISKNTVEEKVIAMQDYKKDLIEDIINSNLKNSSSLKKLTREEIIDLFENM</sequence>
<evidence type="ECO:0000256" key="1">
    <source>
        <dbReference type="ARBA" id="ARBA00022801"/>
    </source>
</evidence>
<evidence type="ECO:0000313" key="7">
    <source>
        <dbReference type="Proteomes" id="UP001348492"/>
    </source>
</evidence>
<dbReference type="InterPro" id="IPR049730">
    <property type="entry name" value="SNF2/RAD54-like_C"/>
</dbReference>
<dbReference type="Gene3D" id="3.40.50.300">
    <property type="entry name" value="P-loop containing nucleotide triphosphate hydrolases"/>
    <property type="match status" value="1"/>
</dbReference>
<dbReference type="Pfam" id="PF00176">
    <property type="entry name" value="SNF2-rel_dom"/>
    <property type="match status" value="1"/>
</dbReference>
<evidence type="ECO:0000259" key="4">
    <source>
        <dbReference type="PROSITE" id="PS51192"/>
    </source>
</evidence>
<keyword evidence="7" id="KW-1185">Reference proteome</keyword>
<gene>
    <name evidence="6" type="primary">rapA_2</name>
    <name evidence="6" type="ORF">TEGL_31840</name>
</gene>
<dbReference type="CDD" id="cd18793">
    <property type="entry name" value="SF2_C_SNF"/>
    <property type="match status" value="1"/>
</dbReference>
<evidence type="ECO:0000259" key="3">
    <source>
        <dbReference type="PROSITE" id="PS50966"/>
    </source>
</evidence>
<dbReference type="InterPro" id="IPR027417">
    <property type="entry name" value="P-loop_NTPase"/>
</dbReference>
<dbReference type="CDD" id="cd18012">
    <property type="entry name" value="DEXQc_arch_SWI2_SNF2"/>
    <property type="match status" value="1"/>
</dbReference>
<feature type="domain" description="SWIM-type" evidence="3">
    <location>
        <begin position="58"/>
        <end position="101"/>
    </location>
</feature>
<dbReference type="InterPro" id="IPR001650">
    <property type="entry name" value="Helicase_C-like"/>
</dbReference>
<dbReference type="InterPro" id="IPR007527">
    <property type="entry name" value="Znf_SWIM"/>
</dbReference>
<dbReference type="EMBL" id="CP117523">
    <property type="protein sequence ID" value="WWD84740.1"/>
    <property type="molecule type" value="Genomic_DNA"/>
</dbReference>
<dbReference type="PANTHER" id="PTHR10799">
    <property type="entry name" value="SNF2/RAD54 HELICASE FAMILY"/>
    <property type="match status" value="1"/>
</dbReference>
<evidence type="ECO:0000256" key="2">
    <source>
        <dbReference type="PROSITE-ProRule" id="PRU00325"/>
    </source>
</evidence>
<dbReference type="SMART" id="SM00490">
    <property type="entry name" value="HELICc"/>
    <property type="match status" value="1"/>
</dbReference>
<organism evidence="6 7">
    <name type="scientific">Terrisporobacter glycolicus ATCC 14880 = DSM 1288</name>
    <dbReference type="NCBI Taxonomy" id="1121315"/>
    <lineage>
        <taxon>Bacteria</taxon>
        <taxon>Bacillati</taxon>
        <taxon>Bacillota</taxon>
        <taxon>Clostridia</taxon>
        <taxon>Peptostreptococcales</taxon>
        <taxon>Peptostreptococcaceae</taxon>
        <taxon>Terrisporobacter</taxon>
    </lineage>
</organism>
<dbReference type="InterPro" id="IPR013663">
    <property type="entry name" value="Helicase_SWF/SNF/SWI_bac"/>
</dbReference>
<accession>A0ABZ2EZC2</accession>
<dbReference type="PROSITE" id="PS51192">
    <property type="entry name" value="HELICASE_ATP_BIND_1"/>
    <property type="match status" value="1"/>
</dbReference>
<dbReference type="EC" id="3.6.4.-" evidence="6"/>
<dbReference type="RefSeq" id="WP_018591386.1">
    <property type="nucleotide sequence ID" value="NZ_CP117523.1"/>
</dbReference>
<dbReference type="Proteomes" id="UP001348492">
    <property type="component" value="Chromosome"/>
</dbReference>